<name>A0AAV5UN02_9BILA</name>
<sequence>MLHKPRFGKAFLSAASLIGTAINESYHSLSLMYSTKRAPLYCQLKMWLSMLHFNSMKLNDLLGTRREIGNSVLSRKGRVVLAIKRKRSVGEHTWREEIMEESIRVRDEQCNARVARLIGMPEYDVFDDLTRWWEEKEE</sequence>
<keyword evidence="2" id="KW-1185">Reference proteome</keyword>
<comment type="caution">
    <text evidence="1">The sequence shown here is derived from an EMBL/GenBank/DDBJ whole genome shotgun (WGS) entry which is preliminary data.</text>
</comment>
<dbReference type="EMBL" id="BTSX01000006">
    <property type="protein sequence ID" value="GMT07290.1"/>
    <property type="molecule type" value="Genomic_DNA"/>
</dbReference>
<protein>
    <submittedName>
        <fullName evidence="1">Uncharacterized protein</fullName>
    </submittedName>
</protein>
<evidence type="ECO:0000313" key="2">
    <source>
        <dbReference type="Proteomes" id="UP001432027"/>
    </source>
</evidence>
<gene>
    <name evidence="1" type="ORF">PENTCL1PPCAC_29464</name>
</gene>
<organism evidence="1 2">
    <name type="scientific">Pristionchus entomophagus</name>
    <dbReference type="NCBI Taxonomy" id="358040"/>
    <lineage>
        <taxon>Eukaryota</taxon>
        <taxon>Metazoa</taxon>
        <taxon>Ecdysozoa</taxon>
        <taxon>Nematoda</taxon>
        <taxon>Chromadorea</taxon>
        <taxon>Rhabditida</taxon>
        <taxon>Rhabditina</taxon>
        <taxon>Diplogasteromorpha</taxon>
        <taxon>Diplogasteroidea</taxon>
        <taxon>Neodiplogasteridae</taxon>
        <taxon>Pristionchus</taxon>
    </lineage>
</organism>
<reference evidence="1" key="1">
    <citation type="submission" date="2023-10" db="EMBL/GenBank/DDBJ databases">
        <title>Genome assembly of Pristionchus species.</title>
        <authorList>
            <person name="Yoshida K."/>
            <person name="Sommer R.J."/>
        </authorList>
    </citation>
    <scope>NUCLEOTIDE SEQUENCE</scope>
    <source>
        <strain evidence="1">RS0144</strain>
    </source>
</reference>
<dbReference type="PANTHER" id="PTHR31751:SF42">
    <property type="entry name" value="PROTEIN CBG10204"/>
    <property type="match status" value="1"/>
</dbReference>
<dbReference type="AlphaFoldDB" id="A0AAV5UN02"/>
<proteinExistence type="predicted"/>
<dbReference type="Proteomes" id="UP001432027">
    <property type="component" value="Unassembled WGS sequence"/>
</dbReference>
<accession>A0AAV5UN02</accession>
<evidence type="ECO:0000313" key="1">
    <source>
        <dbReference type="EMBL" id="GMT07290.1"/>
    </source>
</evidence>
<dbReference type="PANTHER" id="PTHR31751">
    <property type="entry name" value="SI:CH211-108C17.2-RELATED-RELATED"/>
    <property type="match status" value="1"/>
</dbReference>